<dbReference type="Gene3D" id="3.40.50.1820">
    <property type="entry name" value="alpha/beta hydrolase"/>
    <property type="match status" value="1"/>
</dbReference>
<dbReference type="InterPro" id="IPR029058">
    <property type="entry name" value="AB_hydrolase_fold"/>
</dbReference>
<dbReference type="SUPFAM" id="SSF53474">
    <property type="entry name" value="alpha/beta-Hydrolases"/>
    <property type="match status" value="1"/>
</dbReference>
<evidence type="ECO:0008006" key="3">
    <source>
        <dbReference type="Google" id="ProtNLM"/>
    </source>
</evidence>
<accession>A0A9Q0FNY0</accession>
<dbReference type="GO" id="GO:0016020">
    <property type="term" value="C:membrane"/>
    <property type="evidence" value="ECO:0007669"/>
    <property type="project" value="TreeGrafter"/>
</dbReference>
<protein>
    <recommendedName>
        <fullName evidence="3">Serine aminopeptidase S33 domain-containing protein</fullName>
    </recommendedName>
</protein>
<evidence type="ECO:0000313" key="1">
    <source>
        <dbReference type="EMBL" id="KAJ4835038.1"/>
    </source>
</evidence>
<reference evidence="1" key="2">
    <citation type="journal article" date="2023" name="Plants (Basel)">
        <title>Annotation of the Turnera subulata (Passifloraceae) Draft Genome Reveals the S-Locus Evolved after the Divergence of Turneroideae from Passifloroideae in a Stepwise Manner.</title>
        <authorList>
            <person name="Henning P.M."/>
            <person name="Roalson E.H."/>
            <person name="Mir W."/>
            <person name="McCubbin A.G."/>
            <person name="Shore J.S."/>
        </authorList>
    </citation>
    <scope>NUCLEOTIDE SEQUENCE</scope>
    <source>
        <strain evidence="1">F60SS</strain>
    </source>
</reference>
<dbReference type="EMBL" id="JAKUCV010004537">
    <property type="protein sequence ID" value="KAJ4835038.1"/>
    <property type="molecule type" value="Genomic_DNA"/>
</dbReference>
<dbReference type="OrthoDB" id="1748053at2759"/>
<dbReference type="PANTHER" id="PTHR22753:SF14">
    <property type="entry name" value="MONOACYLGLYCEROL_DIACYLGLYCEROL O-ACYLTRANSFERASE"/>
    <property type="match status" value="1"/>
</dbReference>
<dbReference type="PANTHER" id="PTHR22753">
    <property type="entry name" value="TRANSMEMBRANE PROTEIN 68"/>
    <property type="match status" value="1"/>
</dbReference>
<dbReference type="AlphaFoldDB" id="A0A9Q0FNY0"/>
<gene>
    <name evidence="1" type="ORF">Tsubulata_012831</name>
</gene>
<reference evidence="1" key="1">
    <citation type="submission" date="2022-02" db="EMBL/GenBank/DDBJ databases">
        <authorList>
            <person name="Henning P.M."/>
            <person name="McCubbin A.G."/>
            <person name="Shore J.S."/>
        </authorList>
    </citation>
    <scope>NUCLEOTIDE SEQUENCE</scope>
    <source>
        <strain evidence="1">F60SS</strain>
        <tissue evidence="1">Leaves</tissue>
    </source>
</reference>
<evidence type="ECO:0000313" key="2">
    <source>
        <dbReference type="Proteomes" id="UP001141552"/>
    </source>
</evidence>
<organism evidence="1 2">
    <name type="scientific">Turnera subulata</name>
    <dbReference type="NCBI Taxonomy" id="218843"/>
    <lineage>
        <taxon>Eukaryota</taxon>
        <taxon>Viridiplantae</taxon>
        <taxon>Streptophyta</taxon>
        <taxon>Embryophyta</taxon>
        <taxon>Tracheophyta</taxon>
        <taxon>Spermatophyta</taxon>
        <taxon>Magnoliopsida</taxon>
        <taxon>eudicotyledons</taxon>
        <taxon>Gunneridae</taxon>
        <taxon>Pentapetalae</taxon>
        <taxon>rosids</taxon>
        <taxon>fabids</taxon>
        <taxon>Malpighiales</taxon>
        <taxon>Passifloraceae</taxon>
        <taxon>Turnera</taxon>
    </lineage>
</organism>
<proteinExistence type="predicted"/>
<keyword evidence="2" id="KW-1185">Reference proteome</keyword>
<sequence length="70" mass="7722">MQELMEWDWALPCIVKLLGSLVKFVEETVRLEHSLSTKKPICLVGKSFGGCLAIAIAARNPKINLVVILS</sequence>
<dbReference type="Proteomes" id="UP001141552">
    <property type="component" value="Unassembled WGS sequence"/>
</dbReference>
<comment type="caution">
    <text evidence="1">The sequence shown here is derived from an EMBL/GenBank/DDBJ whole genome shotgun (WGS) entry which is preliminary data.</text>
</comment>
<name>A0A9Q0FNY0_9ROSI</name>